<sequence length="42" mass="5059">MHICEDNLGTDTFHETLDEALHQAEWEFEVRPEEWIDAQEPF</sequence>
<keyword evidence="2" id="KW-1185">Reference proteome</keyword>
<comment type="caution">
    <text evidence="1">The sequence shown here is derived from an EMBL/GenBank/DDBJ whole genome shotgun (WGS) entry which is preliminary data.</text>
</comment>
<evidence type="ECO:0000313" key="2">
    <source>
        <dbReference type="Proteomes" id="UP000568106"/>
    </source>
</evidence>
<name>A0A7W8IKD7_9BACT</name>
<dbReference type="Proteomes" id="UP000568106">
    <property type="component" value="Unassembled WGS sequence"/>
</dbReference>
<proteinExistence type="predicted"/>
<accession>A0A7W8IKD7</accession>
<gene>
    <name evidence="1" type="ORF">HDF09_002692</name>
</gene>
<reference evidence="1" key="1">
    <citation type="submission" date="2020-08" db="EMBL/GenBank/DDBJ databases">
        <title>Genomic Encyclopedia of Type Strains, Phase IV (KMG-V): Genome sequencing to study the core and pangenomes of soil and plant-associated prokaryotes.</title>
        <authorList>
            <person name="Whitman W."/>
        </authorList>
    </citation>
    <scope>NUCLEOTIDE SEQUENCE [LARGE SCALE GENOMIC DNA]</scope>
    <source>
        <strain evidence="1">M8UP27</strain>
    </source>
</reference>
<organism evidence="1 2">
    <name type="scientific">Tunturiibacter empetritectus</name>
    <dbReference type="NCBI Taxonomy" id="3069691"/>
    <lineage>
        <taxon>Bacteria</taxon>
        <taxon>Pseudomonadati</taxon>
        <taxon>Acidobacteriota</taxon>
        <taxon>Terriglobia</taxon>
        <taxon>Terriglobales</taxon>
        <taxon>Acidobacteriaceae</taxon>
        <taxon>Tunturiibacter</taxon>
    </lineage>
</organism>
<dbReference type="EMBL" id="JACHDY010000003">
    <property type="protein sequence ID" value="MBB5318006.1"/>
    <property type="molecule type" value="Genomic_DNA"/>
</dbReference>
<evidence type="ECO:0000313" key="1">
    <source>
        <dbReference type="EMBL" id="MBB5318006.1"/>
    </source>
</evidence>
<dbReference type="AlphaFoldDB" id="A0A7W8IKD7"/>
<protein>
    <submittedName>
        <fullName evidence="1">Uncharacterized protein</fullName>
    </submittedName>
</protein>